<gene>
    <name evidence="3" type="ORF">AOB60_26475</name>
</gene>
<keyword evidence="4" id="KW-1185">Reference proteome</keyword>
<organism evidence="3 4">
    <name type="scientific">Streptomyces noursei</name>
    <name type="common">Streptomyces albulus</name>
    <dbReference type="NCBI Taxonomy" id="1971"/>
    <lineage>
        <taxon>Bacteria</taxon>
        <taxon>Bacillati</taxon>
        <taxon>Actinomycetota</taxon>
        <taxon>Actinomycetes</taxon>
        <taxon>Kitasatosporales</taxon>
        <taxon>Streptomycetaceae</taxon>
        <taxon>Streptomyces</taxon>
    </lineage>
</organism>
<sequence length="270" mass="27679">MSKTSRAARAVRAAAVAAALTTGAAVAFPSAAHAAGAEHYYIEIGGTGPTDSGPDCPTITRSYTTANDLLHLGSSAIKVCYPATAGPLIGPHGGLIEPPLQLNPDAVTAPTYDASVQQGYQNGLQAAEDAHRAHPDARLTITGYSQGAQAADEVLQKIASGSTGIPRSQVDGMLYADPMQPDTGLFAHLPKGLGIPGVATAAGAGPAEFNGIPVKRYCIIGDPVCDLRSLTNAPGYFSLHGKYPASVIPKNLDQDGQDGVQWLNENGDPV</sequence>
<dbReference type="Proteomes" id="UP000236047">
    <property type="component" value="Unassembled WGS sequence"/>
</dbReference>
<dbReference type="Pfam" id="PF08237">
    <property type="entry name" value="PE-PPE"/>
    <property type="match status" value="1"/>
</dbReference>
<dbReference type="InterPro" id="IPR029058">
    <property type="entry name" value="AB_hydrolase_fold"/>
</dbReference>
<dbReference type="AlphaFoldDB" id="A0A2N8P9S1"/>
<feature type="domain" description="PE-PPE" evidence="2">
    <location>
        <begin position="100"/>
        <end position="208"/>
    </location>
</feature>
<keyword evidence="1" id="KW-0732">Signal</keyword>
<accession>A0A2N8P9S1</accession>
<comment type="caution">
    <text evidence="3">The sequence shown here is derived from an EMBL/GenBank/DDBJ whole genome shotgun (WGS) entry which is preliminary data.</text>
</comment>
<proteinExistence type="predicted"/>
<feature type="signal peptide" evidence="1">
    <location>
        <begin position="1"/>
        <end position="34"/>
    </location>
</feature>
<dbReference type="SUPFAM" id="SSF53474">
    <property type="entry name" value="alpha/beta-Hydrolases"/>
    <property type="match status" value="1"/>
</dbReference>
<evidence type="ECO:0000313" key="4">
    <source>
        <dbReference type="Proteomes" id="UP000236047"/>
    </source>
</evidence>
<dbReference type="Gene3D" id="3.40.50.1820">
    <property type="entry name" value="alpha/beta hydrolase"/>
    <property type="match status" value="1"/>
</dbReference>
<evidence type="ECO:0000313" key="3">
    <source>
        <dbReference type="EMBL" id="PNE37774.1"/>
    </source>
</evidence>
<feature type="chain" id="PRO_5014925493" description="PE-PPE domain-containing protein" evidence="1">
    <location>
        <begin position="35"/>
        <end position="270"/>
    </location>
</feature>
<dbReference type="RefSeq" id="WP_073450073.1">
    <property type="nucleotide sequence ID" value="NZ_LJSN01000003.1"/>
</dbReference>
<evidence type="ECO:0000256" key="1">
    <source>
        <dbReference type="SAM" id="SignalP"/>
    </source>
</evidence>
<evidence type="ECO:0000259" key="2">
    <source>
        <dbReference type="Pfam" id="PF08237"/>
    </source>
</evidence>
<name>A0A2N8P9S1_STRNR</name>
<protein>
    <recommendedName>
        <fullName evidence="2">PE-PPE domain-containing protein</fullName>
    </recommendedName>
</protein>
<dbReference type="InterPro" id="IPR013228">
    <property type="entry name" value="PE-PPE_C"/>
</dbReference>
<dbReference type="EMBL" id="LJSN01000003">
    <property type="protein sequence ID" value="PNE37774.1"/>
    <property type="molecule type" value="Genomic_DNA"/>
</dbReference>
<reference evidence="4" key="1">
    <citation type="submission" date="2015-09" db="EMBL/GenBank/DDBJ databases">
        <authorList>
            <person name="Graham D.E."/>
            <person name="Mahan K.M."/>
            <person name="Klingeman D.M."/>
            <person name="Fida T."/>
            <person name="Giannone R.J."/>
            <person name="Hettich R.L."/>
            <person name="Parry R.J."/>
            <person name="Spain J.C."/>
        </authorList>
    </citation>
    <scope>NUCLEOTIDE SEQUENCE [LARGE SCALE GENOMIC DNA]</scope>
    <source>
        <strain evidence="4">JCM 4701</strain>
    </source>
</reference>